<keyword evidence="2" id="KW-0479">Metal-binding</keyword>
<dbReference type="PANTHER" id="PTHR22726:SF1">
    <property type="entry name" value="METALLOENDOPEPTIDASE OMA1, MITOCHONDRIAL"/>
    <property type="match status" value="1"/>
</dbReference>
<dbReference type="InterPro" id="IPR051156">
    <property type="entry name" value="Mito/Outer_Membr_Metalloprot"/>
</dbReference>
<keyword evidence="4 6" id="KW-0862">Zinc</keyword>
<evidence type="ECO:0000256" key="7">
    <source>
        <dbReference type="SAM" id="Phobius"/>
    </source>
</evidence>
<sequence>MSEPRPTGGPAVYWDGETARRRGVDLQLDAATLVILEDGAAVARWPFADLRRRDGGPDATRIGSVSAPDLARIEVADPALAAAIVGKALHFDAAAAGVRRFRTKVVVGSLAVAVSLVLTTLFLVPLVAERLVPFIPATWEERLGGVADKQVKALFGGEVCEAPAGKAALDRLAQQLVGAAAVDQPVRIAVLRTDTKNAVALPGGRIYLLDGLLQAARSPDEIAGVLAHEIGHVTGRDGLKSLIQAGGTSWLLGLLFGDVTGSSAVVFAARLMVDGSHSREAERAADRESARIMTALGRPAAPMAAFLLRVTGENAGKGVSLLLSHPLSEERLQSLKALDRGTSGPPLLDDDQWKALRGICRG</sequence>
<evidence type="ECO:0000313" key="10">
    <source>
        <dbReference type="EMBL" id="MDC7786072.1"/>
    </source>
</evidence>
<keyword evidence="1 6" id="KW-0645">Protease</keyword>
<keyword evidence="5 6" id="KW-0482">Metalloprotease</keyword>
<dbReference type="CDD" id="cd07332">
    <property type="entry name" value="M48C_Oma1_like"/>
    <property type="match status" value="1"/>
</dbReference>
<dbReference type="PANTHER" id="PTHR22726">
    <property type="entry name" value="METALLOENDOPEPTIDASE OMA1"/>
    <property type="match status" value="1"/>
</dbReference>
<evidence type="ECO:0000313" key="11">
    <source>
        <dbReference type="Proteomes" id="UP001165652"/>
    </source>
</evidence>
<evidence type="ECO:0000256" key="4">
    <source>
        <dbReference type="ARBA" id="ARBA00022833"/>
    </source>
</evidence>
<evidence type="ECO:0000256" key="6">
    <source>
        <dbReference type="RuleBase" id="RU003983"/>
    </source>
</evidence>
<evidence type="ECO:0000259" key="9">
    <source>
        <dbReference type="Pfam" id="PF23368"/>
    </source>
</evidence>
<feature type="domain" description="DUF7092" evidence="9">
    <location>
        <begin position="10"/>
        <end position="83"/>
    </location>
</feature>
<evidence type="ECO:0000256" key="1">
    <source>
        <dbReference type="ARBA" id="ARBA00022670"/>
    </source>
</evidence>
<dbReference type="EMBL" id="JAQQLI010000012">
    <property type="protein sequence ID" value="MDC7786072.1"/>
    <property type="molecule type" value="Genomic_DNA"/>
</dbReference>
<feature type="domain" description="Peptidase M48" evidence="8">
    <location>
        <begin position="167"/>
        <end position="337"/>
    </location>
</feature>
<dbReference type="RefSeq" id="WP_272776918.1">
    <property type="nucleotide sequence ID" value="NZ_JAQQLI010000012.1"/>
</dbReference>
<name>A0ABT5J8Y5_RHOTP</name>
<proteinExistence type="inferred from homology"/>
<evidence type="ECO:0000256" key="5">
    <source>
        <dbReference type="ARBA" id="ARBA00023049"/>
    </source>
</evidence>
<comment type="caution">
    <text evidence="10">The sequence shown here is derived from an EMBL/GenBank/DDBJ whole genome shotgun (WGS) entry which is preliminary data.</text>
</comment>
<evidence type="ECO:0000256" key="2">
    <source>
        <dbReference type="ARBA" id="ARBA00022723"/>
    </source>
</evidence>
<dbReference type="InterPro" id="IPR001915">
    <property type="entry name" value="Peptidase_M48"/>
</dbReference>
<organism evidence="10 11">
    <name type="scientific">Rhodoplanes tepidamans</name>
    <name type="common">Rhodoplanes cryptolactis</name>
    <dbReference type="NCBI Taxonomy" id="200616"/>
    <lineage>
        <taxon>Bacteria</taxon>
        <taxon>Pseudomonadati</taxon>
        <taxon>Pseudomonadota</taxon>
        <taxon>Alphaproteobacteria</taxon>
        <taxon>Hyphomicrobiales</taxon>
        <taxon>Nitrobacteraceae</taxon>
        <taxon>Rhodoplanes</taxon>
    </lineage>
</organism>
<keyword evidence="7" id="KW-1133">Transmembrane helix</keyword>
<dbReference type="Pfam" id="PF23368">
    <property type="entry name" value="DUF7092"/>
    <property type="match status" value="1"/>
</dbReference>
<evidence type="ECO:0000259" key="8">
    <source>
        <dbReference type="Pfam" id="PF01435"/>
    </source>
</evidence>
<keyword evidence="7" id="KW-0472">Membrane</keyword>
<accession>A0ABT5J8Y5</accession>
<reference evidence="10" key="2">
    <citation type="submission" date="2023-02" db="EMBL/GenBank/DDBJ databases">
        <authorList>
            <person name="Rayyan A."/>
            <person name="Meyer T."/>
            <person name="Kyndt J.A."/>
        </authorList>
    </citation>
    <scope>NUCLEOTIDE SEQUENCE</scope>
    <source>
        <strain evidence="10">DSM 9987</strain>
    </source>
</reference>
<comment type="cofactor">
    <cofactor evidence="6">
        <name>Zn(2+)</name>
        <dbReference type="ChEBI" id="CHEBI:29105"/>
    </cofactor>
    <text evidence="6">Binds 1 zinc ion per subunit.</text>
</comment>
<dbReference type="Pfam" id="PF01435">
    <property type="entry name" value="Peptidase_M48"/>
    <property type="match status" value="1"/>
</dbReference>
<evidence type="ECO:0000256" key="3">
    <source>
        <dbReference type="ARBA" id="ARBA00022801"/>
    </source>
</evidence>
<protein>
    <submittedName>
        <fullName evidence="10">M48 family metallopeptidase</fullName>
    </submittedName>
</protein>
<dbReference type="Gene3D" id="3.30.2010.10">
    <property type="entry name" value="Metalloproteases ('zincins'), catalytic domain"/>
    <property type="match status" value="1"/>
</dbReference>
<dbReference type="InterPro" id="IPR055518">
    <property type="entry name" value="DUF7092"/>
</dbReference>
<keyword evidence="11" id="KW-1185">Reference proteome</keyword>
<reference evidence="10" key="1">
    <citation type="journal article" date="2023" name="Microbiol Resour">
        <title>Genome Sequences of Rhodoplanes serenus and Two Thermotolerant Strains, Rhodoplanes tepidamans and 'Rhodoplanes cryptolactis,' Further Refine the Genus.</title>
        <authorList>
            <person name="Rayyan A.A."/>
            <person name="Kyndt J.A."/>
        </authorList>
    </citation>
    <scope>NUCLEOTIDE SEQUENCE</scope>
    <source>
        <strain evidence="10">DSM 9987</strain>
    </source>
</reference>
<feature type="transmembrane region" description="Helical" evidence="7">
    <location>
        <begin position="105"/>
        <end position="128"/>
    </location>
</feature>
<keyword evidence="3 6" id="KW-0378">Hydrolase</keyword>
<comment type="similarity">
    <text evidence="6">Belongs to the peptidase M48 family.</text>
</comment>
<keyword evidence="7" id="KW-0812">Transmembrane</keyword>
<gene>
    <name evidence="10" type="ORF">PQJ73_10300</name>
</gene>
<dbReference type="Proteomes" id="UP001165652">
    <property type="component" value="Unassembled WGS sequence"/>
</dbReference>